<feature type="compositionally biased region" description="Low complexity" evidence="1">
    <location>
        <begin position="752"/>
        <end position="766"/>
    </location>
</feature>
<evidence type="ECO:0008006" key="4">
    <source>
        <dbReference type="Google" id="ProtNLM"/>
    </source>
</evidence>
<evidence type="ECO:0000313" key="2">
    <source>
        <dbReference type="EMBL" id="RDB17912.1"/>
    </source>
</evidence>
<feature type="compositionally biased region" description="Polar residues" evidence="1">
    <location>
        <begin position="882"/>
        <end position="894"/>
    </location>
</feature>
<feature type="compositionally biased region" description="Polar residues" evidence="1">
    <location>
        <begin position="80"/>
        <end position="98"/>
    </location>
</feature>
<feature type="region of interest" description="Disordered" evidence="1">
    <location>
        <begin position="610"/>
        <end position="992"/>
    </location>
</feature>
<feature type="compositionally biased region" description="Polar residues" evidence="1">
    <location>
        <begin position="767"/>
        <end position="779"/>
    </location>
</feature>
<dbReference type="Proteomes" id="UP000076154">
    <property type="component" value="Unassembled WGS sequence"/>
</dbReference>
<dbReference type="OrthoDB" id="3256387at2759"/>
<keyword evidence="3" id="KW-1185">Reference proteome</keyword>
<feature type="compositionally biased region" description="Low complexity" evidence="1">
    <location>
        <begin position="508"/>
        <end position="519"/>
    </location>
</feature>
<feature type="compositionally biased region" description="Low complexity" evidence="1">
    <location>
        <begin position="780"/>
        <end position="802"/>
    </location>
</feature>
<organism evidence="2 3">
    <name type="scientific">Hypsizygus marmoreus</name>
    <name type="common">White beech mushroom</name>
    <name type="synonym">Agaricus marmoreus</name>
    <dbReference type="NCBI Taxonomy" id="39966"/>
    <lineage>
        <taxon>Eukaryota</taxon>
        <taxon>Fungi</taxon>
        <taxon>Dikarya</taxon>
        <taxon>Basidiomycota</taxon>
        <taxon>Agaricomycotina</taxon>
        <taxon>Agaricomycetes</taxon>
        <taxon>Agaricomycetidae</taxon>
        <taxon>Agaricales</taxon>
        <taxon>Tricholomatineae</taxon>
        <taxon>Lyophyllaceae</taxon>
        <taxon>Hypsizygus</taxon>
    </lineage>
</organism>
<feature type="compositionally biased region" description="Pro residues" evidence="1">
    <location>
        <begin position="1022"/>
        <end position="1035"/>
    </location>
</feature>
<feature type="compositionally biased region" description="Polar residues" evidence="1">
    <location>
        <begin position="631"/>
        <end position="643"/>
    </location>
</feature>
<name>A0A369J995_HYPMA</name>
<feature type="compositionally biased region" description="Basic and acidic residues" evidence="1">
    <location>
        <begin position="210"/>
        <end position="220"/>
    </location>
</feature>
<feature type="region of interest" description="Disordered" evidence="1">
    <location>
        <begin position="1022"/>
        <end position="1051"/>
    </location>
</feature>
<proteinExistence type="predicted"/>
<feature type="compositionally biased region" description="Pro residues" evidence="1">
    <location>
        <begin position="809"/>
        <end position="825"/>
    </location>
</feature>
<feature type="compositionally biased region" description="Basic and acidic residues" evidence="1">
    <location>
        <begin position="29"/>
        <end position="43"/>
    </location>
</feature>
<feature type="compositionally biased region" description="Polar residues" evidence="1">
    <location>
        <begin position="545"/>
        <end position="563"/>
    </location>
</feature>
<comment type="caution">
    <text evidence="2">The sequence shown here is derived from an EMBL/GenBank/DDBJ whole genome shotgun (WGS) entry which is preliminary data.</text>
</comment>
<evidence type="ECO:0000313" key="3">
    <source>
        <dbReference type="Proteomes" id="UP000076154"/>
    </source>
</evidence>
<gene>
    <name evidence="2" type="ORF">Hypma_000928</name>
</gene>
<dbReference type="InParanoid" id="A0A369J995"/>
<dbReference type="EMBL" id="LUEZ02000107">
    <property type="protein sequence ID" value="RDB17912.1"/>
    <property type="molecule type" value="Genomic_DNA"/>
</dbReference>
<reference evidence="2" key="1">
    <citation type="submission" date="2018-04" db="EMBL/GenBank/DDBJ databases">
        <title>Whole genome sequencing of Hypsizygus marmoreus.</title>
        <authorList>
            <person name="Choi I.-G."/>
            <person name="Min B."/>
            <person name="Kim J.-G."/>
            <person name="Kim S."/>
            <person name="Oh Y.-L."/>
            <person name="Kong W.-S."/>
            <person name="Park H."/>
            <person name="Jeong J."/>
            <person name="Song E.-S."/>
        </authorList>
    </citation>
    <scope>NUCLEOTIDE SEQUENCE [LARGE SCALE GENOMIC DNA]</scope>
    <source>
        <strain evidence="2">51987-8</strain>
    </source>
</reference>
<feature type="region of interest" description="Disordered" evidence="1">
    <location>
        <begin position="454"/>
        <end position="564"/>
    </location>
</feature>
<evidence type="ECO:0000256" key="1">
    <source>
        <dbReference type="SAM" id="MobiDB-lite"/>
    </source>
</evidence>
<feature type="compositionally biased region" description="Acidic residues" evidence="1">
    <location>
        <begin position="190"/>
        <end position="199"/>
    </location>
</feature>
<feature type="compositionally biased region" description="Low complexity" evidence="1">
    <location>
        <begin position="952"/>
        <end position="984"/>
    </location>
</feature>
<feature type="region of interest" description="Disordered" evidence="1">
    <location>
        <begin position="173"/>
        <end position="221"/>
    </location>
</feature>
<sequence>MSFPISRATSPTSLVPFRFGRSDNLQPAKGRDHSPDIFSEGRVRRSSTQSGTNYKGKEPANGNGTANGYTNGSNSTSFGMNDTFSSSRYKPSSLTSYEASRPATADATTTRKSRGSILIAASDALGFKFGRRRQSIRQPPMPIILPDVIEISAPRRDEEVEERNRLKDLAAQSIGLPVMVQPDTRSRDESIEEADEESEEHGPSSGPPDPESRDLPDGRPAEAAFSSVSKFAQGSSVSIPMSSSAVRNRYRSDSLAHSRTSSVTLSPVPPFPTTVNALNQFQQSATMLFKFYSPSSLRIFALSKNWRSRFMVMSSPTALITRASGPPVSYLHLFKSSNGDEKEIERLEINEDSVVFVAEGDVGGRGHVVKVGGADVGALKKELNQEEGGRTMWFLQITDPGEAQTWITIIKTAILGQRTMRAGLGLPSSTLGGVEPRGDMDVMLSMRAQGIITSPTVAQRSGQNTPQTASQPDRNYASSISSHRSQATLSRSPSSVAVSTLKGLFTGSTRPRSASRATSIDSQQDRDPHEDSFGSMGSHLLGSIRPSTADPTANFQPGATHTSLPYAGSILSLEHRLERKIVTDRPAIWTSTETVAPVAPKERANRALSLGALSLQPPPRKRWTSIGPGSPDSTINNEASPSNGAVVLEKAETEPPSSPNLAGFSFGTPEQRPRAPSIQSVSTLASGDHTLSVERSSSSTKRSSVKRWSRQGVLPRRLTPPSGPPPLVPNSQTSANGLRPNAHPYSADRPPSQASSIHSAASQKSIVSSLPSFSKRASGSSVLSVTPPSISPSPSASRPTSTHSHRMSIPPPPRPAPTFALPPAPDQEGPKSDPFPSSKPSFRDSVAHRAFRLSMIAPKPPPSTVLPPRPDELDSRSHRRNSSAGSYSHPTSLDSIPASPVPPALTVSPFPPPLGPLPPTPLSSSPPPIASAPPSRPASRHLSIKQRLRILSAPSPAFVSASSPPTNPTASGPSTPLTATTPMPIAAPIPVSPPQTPIAEKITLYQNDLSFLQLHTPVTPYLPPPRALPTPPEPYPEVTSLSPPPRRGSKQISVIESEPVVEDEKPPVEGGHRLMSLSRPGSVISLGIVSM</sequence>
<dbReference type="AlphaFoldDB" id="A0A369J995"/>
<feature type="compositionally biased region" description="Basic residues" evidence="1">
    <location>
        <begin position="938"/>
        <end position="948"/>
    </location>
</feature>
<feature type="compositionally biased region" description="Pro residues" evidence="1">
    <location>
        <begin position="899"/>
        <end position="936"/>
    </location>
</feature>
<dbReference type="STRING" id="39966.A0A369J995"/>
<protein>
    <recommendedName>
        <fullName evidence="4">PH domain-containing protein</fullName>
    </recommendedName>
</protein>
<feature type="compositionally biased region" description="Basic and acidic residues" evidence="1">
    <location>
        <begin position="523"/>
        <end position="532"/>
    </location>
</feature>
<feature type="compositionally biased region" description="Polar residues" evidence="1">
    <location>
        <begin position="454"/>
        <end position="498"/>
    </location>
</feature>
<feature type="region of interest" description="Disordered" evidence="1">
    <location>
        <begin position="1"/>
        <end position="113"/>
    </location>
</feature>
<accession>A0A369J995</accession>
<feature type="compositionally biased region" description="Pro residues" evidence="1">
    <location>
        <begin position="858"/>
        <end position="868"/>
    </location>
</feature>
<feature type="compositionally biased region" description="Low complexity" evidence="1">
    <location>
        <begin position="61"/>
        <end position="79"/>
    </location>
</feature>
<feature type="compositionally biased region" description="Low complexity" evidence="1">
    <location>
        <begin position="693"/>
        <end position="702"/>
    </location>
</feature>